<reference evidence="10" key="1">
    <citation type="submission" date="2019-11" db="EMBL/GenBank/DDBJ databases">
        <authorList>
            <person name="Feng L."/>
        </authorList>
    </citation>
    <scope>NUCLEOTIDE SEQUENCE</scope>
    <source>
        <strain evidence="10">PclaraLFYP37</strain>
    </source>
</reference>
<protein>
    <recommendedName>
        <fullName evidence="3">non-reducing end alpha-L-arabinofuranosidase</fullName>
        <ecNumber evidence="3">3.2.1.55</ecNumber>
    </recommendedName>
</protein>
<keyword evidence="6" id="KW-0325">Glycoprotein</keyword>
<dbReference type="Pfam" id="PF02018">
    <property type="entry name" value="CBM_4_9"/>
    <property type="match status" value="1"/>
</dbReference>
<dbReference type="SUPFAM" id="SSF51445">
    <property type="entry name" value="(Trans)glycosidases"/>
    <property type="match status" value="1"/>
</dbReference>
<dbReference type="Gene3D" id="2.115.10.20">
    <property type="entry name" value="Glycosyl hydrolase domain, family 43"/>
    <property type="match status" value="1"/>
</dbReference>
<dbReference type="GO" id="GO:0046373">
    <property type="term" value="P:L-arabinose metabolic process"/>
    <property type="evidence" value="ECO:0007669"/>
    <property type="project" value="InterPro"/>
</dbReference>
<dbReference type="InterPro" id="IPR010720">
    <property type="entry name" value="Alpha-L-AF_C"/>
</dbReference>
<dbReference type="SUPFAM" id="SSF51011">
    <property type="entry name" value="Glycosyl hydrolase domain"/>
    <property type="match status" value="1"/>
</dbReference>
<feature type="domain" description="Alpha-L-arabinofuranosidase C-terminal" evidence="9">
    <location>
        <begin position="454"/>
        <end position="805"/>
    </location>
</feature>
<dbReference type="Pfam" id="PF06964">
    <property type="entry name" value="Alpha-L-AF_C"/>
    <property type="match status" value="1"/>
</dbReference>
<dbReference type="GO" id="GO:0046556">
    <property type="term" value="F:alpha-L-arabinofuranosidase activity"/>
    <property type="evidence" value="ECO:0007669"/>
    <property type="project" value="UniProtKB-EC"/>
</dbReference>
<dbReference type="Gene3D" id="2.60.120.260">
    <property type="entry name" value="Galactose-binding domain-like"/>
    <property type="match status" value="1"/>
</dbReference>
<dbReference type="InterPro" id="IPR013320">
    <property type="entry name" value="ConA-like_dom_sf"/>
</dbReference>
<name>A0A6N3CS87_9BACT</name>
<dbReference type="Pfam" id="PF22848">
    <property type="entry name" value="ASD1_dom"/>
    <property type="match status" value="1"/>
</dbReference>
<dbReference type="SUPFAM" id="SSF49899">
    <property type="entry name" value="Concanavalin A-like lectins/glucanases"/>
    <property type="match status" value="2"/>
</dbReference>
<evidence type="ECO:0000256" key="2">
    <source>
        <dbReference type="ARBA" id="ARBA00007186"/>
    </source>
</evidence>
<evidence type="ECO:0000256" key="3">
    <source>
        <dbReference type="ARBA" id="ARBA00012670"/>
    </source>
</evidence>
<dbReference type="PANTHER" id="PTHR31776:SF0">
    <property type="entry name" value="ALPHA-L-ARABINOFURANOSIDASE 1"/>
    <property type="match status" value="1"/>
</dbReference>
<dbReference type="InterPro" id="IPR023296">
    <property type="entry name" value="Glyco_hydro_beta-prop_sf"/>
</dbReference>
<dbReference type="PANTHER" id="PTHR31776">
    <property type="entry name" value="ALPHA-L-ARABINOFURANOSIDASE 1"/>
    <property type="match status" value="1"/>
</dbReference>
<comment type="catalytic activity">
    <reaction evidence="1">
        <text>Hydrolysis of terminal non-reducing alpha-L-arabinofuranoside residues in alpha-L-arabinosides.</text>
        <dbReference type="EC" id="3.2.1.55"/>
    </reaction>
</comment>
<dbReference type="CDD" id="cd08983">
    <property type="entry name" value="GH43_Bt3655-like"/>
    <property type="match status" value="1"/>
</dbReference>
<dbReference type="Gene3D" id="3.20.20.80">
    <property type="entry name" value="Glycosidases"/>
    <property type="match status" value="1"/>
</dbReference>
<dbReference type="InterPro" id="IPR003305">
    <property type="entry name" value="CenC_carb-bd"/>
</dbReference>
<sequence length="1763" mass="196419">MKDRTFFKRLVSVAFCGMCMASSMAQVTLNIDAGQRGASIGGRHYGIFFEEINHAGDGGLYAELIHNRSFEDNASNPDKWWAVGNARMAVVTDGMLNEAQEHALELEFKGAGDGVRNEGFWGIHVVNGQTYKLSFWIKGSPAYKGVLTAELQTEGGQSLGSRELTVDVGSEWTKLTAEITATGEAREGWFALKGSVPGTVVLDVVSLFPPTYKGRDNGCRIDLAEKLEAMKPSFVRFPGGCYVEGFYANGKTNRFEWKNTIGPIEERPGHMNQNWGYRVSDGFGFHEMLQLTEDLGAEPLFVVNMGMGHAWVEDYTRIDEYIQEALDAIEYCNGDAKTTKWGALRAKNGHPEPFNLRLLEIGNENYNFSSENNNDQSDHYAERYEQFRKAIKAKYPEVTLIGNVESWGTDNPSWRNPYPVDAVDEHYYRNPSWFVSQYNKYDTYSRASHKIYVGEYAVTQDYGINGHLNAALGEAVFMQGMENNSDACIMNSYAPIFVNENNYNWRPDMIRFNSYTSYGTPSYYVQQLFPNNVGKQNVKWTEENNQLLRSGGIGLSTWSTSATFDNVKVTAGDGTVVFHDDFSSVKPEWKADGGTWTISGGVLKQTDKGMQGKLYVCDVQPGQNYTYEVEATKTGGAEGFLIAFNCGDGDNYCWWNLGGWGNTQHGVEVCTNGSKTTAASVKGSLETGHAYRIKIEVNGTHVKCYLDGALLHDFTLPVSRKIYVSSNIDDEAGVLYVKLVNPGTSAQTATVNLAHATVTGGSVVVLTSADGTDENNLENPDRVSPKERTLDVSGQQFTYELPAYSLNILRLDVRDVEIVAEEKAELPEPLIQYSFDGGQEADDKGKFPGKLHGGAAIVAMDDGNKALYTGSNGEQGFFDLGVDMARQTFSGLEGDYTMSVAIALPGVGALEQYCWAYGFSNGTEQYVGLVNSPDNTGWYYTIKDGESADAPSHGGLSYGEWHHIAYVQEGNMGRLYVDGRMASEQQVTQRPADMAQELTEACIGRSPFAADALMTEAFFDDFQIYDVALDGGQMKELYARVQGRAAKSREVSMSTGREELARFMKKFNCLHATTDLPEKISDRVGVRWFFSVNQGYEDVIALENEKLVVHRLPQGDEAVRAGVLSAKLSCEADTVKVEYPVILAPDDNRYGYLYCFMNSGKEITNFALGAKEDQGRVFNVLLDGGEVFDTEKIAEIEHGTRDAYIGRGEASDGYFITTTDMKQHASGVWNNHGINLVRSRDLIHWEGTTFDFNRGKSIFSDPDVMTGVYDTDEEYARINRVWAPQFIWDKDYNGGEGAYLVYYSILSTNEGDNHDRIFYSYADREFKTLTQPRVFFDPGISVIDADIVYNPYDSLYHMYYKREGASGTERGIYEATSKTLVGGTWTELMHVTNEGSEQVEGSSTVRRINEDMYNLYYMRYSGGSAYKYCETDHLGLNVTHSSNVEGTGAFQHGSVMTVTEEEYRLLQAWSDVRLYLPRVEDLKEESGSQVFDAAIRQAEEALDLTSVSELAMALPAAYEALKAAMETYTEDLCAGWTPGEEVDLTWLLVNPDFSEGGKGWEGTSFTAASSGVAEFYDKTYDTYQVLERMPAGTYRLRAQGFYRYGDKAEAYNAHQDGSEQFLAGLYLNNSRQTFMSLFDGSAPYTYNPYTYPDDVRSADNAFNRDGEYRANEVEYELLAKGDLRVGLDKTEYRYHDWNCFDNFKLLYVAKPTAIREVTGSAAVPVDVYTVSGVKVRSAVMPHEAVNGLPRGIYIVGTRKFAIK</sequence>
<keyword evidence="4 8" id="KW-0732">Signal</keyword>
<dbReference type="Gene3D" id="2.60.40.1180">
    <property type="entry name" value="Golgi alpha-mannosidase II"/>
    <property type="match status" value="1"/>
</dbReference>
<dbReference type="InterPro" id="IPR055235">
    <property type="entry name" value="ASD1_cat"/>
</dbReference>
<evidence type="ECO:0000256" key="4">
    <source>
        <dbReference type="ARBA" id="ARBA00022729"/>
    </source>
</evidence>
<dbReference type="InterPro" id="IPR051563">
    <property type="entry name" value="Glycosyl_Hydrolase_51"/>
</dbReference>
<feature type="signal peptide" evidence="8">
    <location>
        <begin position="1"/>
        <end position="25"/>
    </location>
</feature>
<dbReference type="SUPFAM" id="SSF75005">
    <property type="entry name" value="Arabinanase/levansucrase/invertase"/>
    <property type="match status" value="1"/>
</dbReference>
<keyword evidence="5 10" id="KW-0378">Hydrolase</keyword>
<dbReference type="EC" id="3.2.1.55" evidence="3"/>
<dbReference type="Pfam" id="PF13385">
    <property type="entry name" value="Laminin_G_3"/>
    <property type="match status" value="1"/>
</dbReference>
<dbReference type="Gene3D" id="2.60.120.560">
    <property type="entry name" value="Exo-inulinase, domain 1"/>
    <property type="match status" value="1"/>
</dbReference>
<evidence type="ECO:0000256" key="6">
    <source>
        <dbReference type="ARBA" id="ARBA00023180"/>
    </source>
</evidence>
<proteinExistence type="inferred from homology"/>
<evidence type="ECO:0000256" key="8">
    <source>
        <dbReference type="SAM" id="SignalP"/>
    </source>
</evidence>
<evidence type="ECO:0000256" key="5">
    <source>
        <dbReference type="ARBA" id="ARBA00022801"/>
    </source>
</evidence>
<accession>A0A6N3CS87</accession>
<dbReference type="SMART" id="SM00813">
    <property type="entry name" value="Alpha-L-AF_C"/>
    <property type="match status" value="1"/>
</dbReference>
<dbReference type="SUPFAM" id="SSF49785">
    <property type="entry name" value="Galactose-binding domain-like"/>
    <property type="match status" value="1"/>
</dbReference>
<dbReference type="InterPro" id="IPR013780">
    <property type="entry name" value="Glyco_hydro_b"/>
</dbReference>
<feature type="chain" id="PRO_5026769946" description="non-reducing end alpha-L-arabinofuranosidase" evidence="8">
    <location>
        <begin position="26"/>
        <end position="1763"/>
    </location>
</feature>
<gene>
    <name evidence="10" type="ORF">PCLFYP37_02107</name>
</gene>
<evidence type="ECO:0000259" key="9">
    <source>
        <dbReference type="SMART" id="SM00813"/>
    </source>
</evidence>
<dbReference type="InterPro" id="IPR017853">
    <property type="entry name" value="GH"/>
</dbReference>
<evidence type="ECO:0000313" key="10">
    <source>
        <dbReference type="EMBL" id="VYU17461.1"/>
    </source>
</evidence>
<evidence type="ECO:0000256" key="1">
    <source>
        <dbReference type="ARBA" id="ARBA00001462"/>
    </source>
</evidence>
<dbReference type="EMBL" id="CACRUT010000015">
    <property type="protein sequence ID" value="VYU17461.1"/>
    <property type="molecule type" value="Genomic_DNA"/>
</dbReference>
<organism evidence="10">
    <name type="scientific">Paraprevotella clara</name>
    <dbReference type="NCBI Taxonomy" id="454154"/>
    <lineage>
        <taxon>Bacteria</taxon>
        <taxon>Pseudomonadati</taxon>
        <taxon>Bacteroidota</taxon>
        <taxon>Bacteroidia</taxon>
        <taxon>Bacteroidales</taxon>
        <taxon>Prevotellaceae</taxon>
        <taxon>Paraprevotella</taxon>
    </lineage>
</organism>
<keyword evidence="7 10" id="KW-0326">Glycosidase</keyword>
<comment type="similarity">
    <text evidence="2">Belongs to the glycosyl hydrolase 51 family.</text>
</comment>
<evidence type="ECO:0000256" key="7">
    <source>
        <dbReference type="ARBA" id="ARBA00023295"/>
    </source>
</evidence>
<dbReference type="Gene3D" id="2.60.120.200">
    <property type="match status" value="1"/>
</dbReference>
<dbReference type="InterPro" id="IPR008979">
    <property type="entry name" value="Galactose-bd-like_sf"/>
</dbReference>